<dbReference type="PANTHER" id="PTHR17224">
    <property type="entry name" value="PEPTIDYL-TRNA HYDROLASE"/>
    <property type="match status" value="1"/>
</dbReference>
<dbReference type="GO" id="GO:0072344">
    <property type="term" value="P:rescue of stalled ribosome"/>
    <property type="evidence" value="ECO:0007669"/>
    <property type="project" value="UniProtKB-UniRule"/>
</dbReference>
<gene>
    <name evidence="8 11" type="primary">pth</name>
    <name evidence="11" type="ORF">Psch_01998</name>
</gene>
<comment type="caution">
    <text evidence="11">The sequence shown here is derived from an EMBL/GenBank/DDBJ whole genome shotgun (WGS) entry which is preliminary data.</text>
</comment>
<evidence type="ECO:0000313" key="12">
    <source>
        <dbReference type="Proteomes" id="UP000298324"/>
    </source>
</evidence>
<dbReference type="EMBL" id="QFGA01000001">
    <property type="protein sequence ID" value="TEB08435.1"/>
    <property type="molecule type" value="Genomic_DNA"/>
</dbReference>
<feature type="site" description="Discriminates between blocked and unblocked aminoacyl-tRNA" evidence="8">
    <location>
        <position position="9"/>
    </location>
</feature>
<evidence type="ECO:0000256" key="10">
    <source>
        <dbReference type="RuleBase" id="RU004320"/>
    </source>
</evidence>
<organism evidence="11 12">
    <name type="scientific">Pelotomaculum schinkii</name>
    <dbReference type="NCBI Taxonomy" id="78350"/>
    <lineage>
        <taxon>Bacteria</taxon>
        <taxon>Bacillati</taxon>
        <taxon>Bacillota</taxon>
        <taxon>Clostridia</taxon>
        <taxon>Eubacteriales</taxon>
        <taxon>Desulfotomaculaceae</taxon>
        <taxon>Pelotomaculum</taxon>
    </lineage>
</organism>
<dbReference type="GO" id="GO:0005737">
    <property type="term" value="C:cytoplasm"/>
    <property type="evidence" value="ECO:0007669"/>
    <property type="project" value="UniProtKB-SubCell"/>
</dbReference>
<evidence type="ECO:0000256" key="5">
    <source>
        <dbReference type="ARBA" id="ARBA00038063"/>
    </source>
</evidence>
<keyword evidence="3 8" id="KW-0378">Hydrolase</keyword>
<keyword evidence="12" id="KW-1185">Reference proteome</keyword>
<keyword evidence="4 8" id="KW-0694">RNA-binding</keyword>
<evidence type="ECO:0000256" key="1">
    <source>
        <dbReference type="ARBA" id="ARBA00013260"/>
    </source>
</evidence>
<feature type="binding site" evidence="8">
    <location>
        <position position="64"/>
    </location>
    <ligand>
        <name>tRNA</name>
        <dbReference type="ChEBI" id="CHEBI:17843"/>
    </ligand>
</feature>
<dbReference type="RefSeq" id="WP_134217153.1">
    <property type="nucleotide sequence ID" value="NZ_QFGA01000001.1"/>
</dbReference>
<dbReference type="InterPro" id="IPR036416">
    <property type="entry name" value="Pept_tRNA_hydro_sf"/>
</dbReference>
<evidence type="ECO:0000313" key="11">
    <source>
        <dbReference type="EMBL" id="TEB08435.1"/>
    </source>
</evidence>
<comment type="function">
    <text evidence="8">Hydrolyzes ribosome-free peptidyl-tRNAs (with 1 or more amino acids incorporated), which drop off the ribosome during protein synthesis, or as a result of ribosome stalling.</text>
</comment>
<keyword evidence="8" id="KW-0963">Cytoplasm</keyword>
<dbReference type="EC" id="3.1.1.29" evidence="1 8"/>
<comment type="subunit">
    <text evidence="8">Monomer.</text>
</comment>
<dbReference type="PROSITE" id="PS01195">
    <property type="entry name" value="PEPT_TRNA_HYDROL_1"/>
    <property type="match status" value="1"/>
</dbReference>
<comment type="subcellular location">
    <subcellularLocation>
        <location evidence="8">Cytoplasm</location>
    </subcellularLocation>
</comment>
<dbReference type="FunFam" id="3.40.50.1470:FF:000001">
    <property type="entry name" value="Peptidyl-tRNA hydrolase"/>
    <property type="match status" value="1"/>
</dbReference>
<feature type="binding site" evidence="8">
    <location>
        <position position="66"/>
    </location>
    <ligand>
        <name>tRNA</name>
        <dbReference type="ChEBI" id="CHEBI:17843"/>
    </ligand>
</feature>
<feature type="active site" description="Proton acceptor" evidence="8">
    <location>
        <position position="19"/>
    </location>
</feature>
<feature type="binding site" evidence="8">
    <location>
        <position position="14"/>
    </location>
    <ligand>
        <name>tRNA</name>
        <dbReference type="ChEBI" id="CHEBI:17843"/>
    </ligand>
</feature>
<evidence type="ECO:0000256" key="3">
    <source>
        <dbReference type="ARBA" id="ARBA00022801"/>
    </source>
</evidence>
<dbReference type="Proteomes" id="UP000298324">
    <property type="component" value="Unassembled WGS sequence"/>
</dbReference>
<accession>A0A4Y7RHF1</accession>
<evidence type="ECO:0000256" key="8">
    <source>
        <dbReference type="HAMAP-Rule" id="MF_00083"/>
    </source>
</evidence>
<comment type="similarity">
    <text evidence="5 8 10">Belongs to the PTH family.</text>
</comment>
<reference evidence="11 12" key="1">
    <citation type="journal article" date="2018" name="Environ. Microbiol.">
        <title>Novel energy conservation strategies and behaviour of Pelotomaculum schinkii driving syntrophic propionate catabolism.</title>
        <authorList>
            <person name="Hidalgo-Ahumada C.A.P."/>
            <person name="Nobu M.K."/>
            <person name="Narihiro T."/>
            <person name="Tamaki H."/>
            <person name="Liu W.T."/>
            <person name="Kamagata Y."/>
            <person name="Stams A.J.M."/>
            <person name="Imachi H."/>
            <person name="Sousa D.Z."/>
        </authorList>
    </citation>
    <scope>NUCLEOTIDE SEQUENCE [LARGE SCALE GENOMIC DNA]</scope>
    <source>
        <strain evidence="11 12">HH</strain>
    </source>
</reference>
<evidence type="ECO:0000256" key="4">
    <source>
        <dbReference type="ARBA" id="ARBA00022884"/>
    </source>
</evidence>
<dbReference type="HAMAP" id="MF_00083">
    <property type="entry name" value="Pept_tRNA_hydro_bact"/>
    <property type="match status" value="1"/>
</dbReference>
<evidence type="ECO:0000256" key="6">
    <source>
        <dbReference type="ARBA" id="ARBA00048707"/>
    </source>
</evidence>
<dbReference type="AlphaFoldDB" id="A0A4Y7RHF1"/>
<keyword evidence="2 8" id="KW-0820">tRNA-binding</keyword>
<dbReference type="GO" id="GO:0000049">
    <property type="term" value="F:tRNA binding"/>
    <property type="evidence" value="ECO:0007669"/>
    <property type="project" value="UniProtKB-UniRule"/>
</dbReference>
<feature type="site" description="Stabilizes the basic form of H active site to accept a proton" evidence="8">
    <location>
        <position position="91"/>
    </location>
</feature>
<proteinExistence type="inferred from homology"/>
<dbReference type="Gene3D" id="3.40.50.1470">
    <property type="entry name" value="Peptidyl-tRNA hydrolase"/>
    <property type="match status" value="1"/>
</dbReference>
<dbReference type="InterPro" id="IPR018171">
    <property type="entry name" value="Pept_tRNA_hydro_CS"/>
</dbReference>
<comment type="function">
    <text evidence="8">Catalyzes the release of premature peptidyl moieties from peptidyl-tRNA molecules trapped in stalled 50S ribosomal subunits, and thus maintains levels of free tRNAs and 50S ribosomes.</text>
</comment>
<dbReference type="SUPFAM" id="SSF53178">
    <property type="entry name" value="Peptidyl-tRNA hydrolase-like"/>
    <property type="match status" value="1"/>
</dbReference>
<comment type="caution">
    <text evidence="8">Lacks conserved residue(s) required for the propagation of feature annotation.</text>
</comment>
<evidence type="ECO:0000256" key="2">
    <source>
        <dbReference type="ARBA" id="ARBA00022555"/>
    </source>
</evidence>
<name>A0A4Y7RHF1_9FIRM</name>
<protein>
    <recommendedName>
        <fullName evidence="7 8">Peptidyl-tRNA hydrolase</fullName>
        <shortName evidence="8">Pth</shortName>
        <ecNumber evidence="1 8">3.1.1.29</ecNumber>
    </recommendedName>
</protein>
<dbReference type="Pfam" id="PF01195">
    <property type="entry name" value="Pept_tRNA_hydro"/>
    <property type="match status" value="1"/>
</dbReference>
<dbReference type="NCBIfam" id="TIGR00447">
    <property type="entry name" value="pth"/>
    <property type="match status" value="1"/>
</dbReference>
<evidence type="ECO:0000256" key="7">
    <source>
        <dbReference type="ARBA" id="ARBA00050038"/>
    </source>
</evidence>
<dbReference type="GO" id="GO:0004045">
    <property type="term" value="F:peptidyl-tRNA hydrolase activity"/>
    <property type="evidence" value="ECO:0007669"/>
    <property type="project" value="UniProtKB-UniRule"/>
</dbReference>
<comment type="catalytic activity">
    <reaction evidence="6 8 9">
        <text>an N-acyl-L-alpha-aminoacyl-tRNA + H2O = an N-acyl-L-amino acid + a tRNA + H(+)</text>
        <dbReference type="Rhea" id="RHEA:54448"/>
        <dbReference type="Rhea" id="RHEA-COMP:10123"/>
        <dbReference type="Rhea" id="RHEA-COMP:13883"/>
        <dbReference type="ChEBI" id="CHEBI:15377"/>
        <dbReference type="ChEBI" id="CHEBI:15378"/>
        <dbReference type="ChEBI" id="CHEBI:59874"/>
        <dbReference type="ChEBI" id="CHEBI:78442"/>
        <dbReference type="ChEBI" id="CHEBI:138191"/>
        <dbReference type="EC" id="3.1.1.29"/>
    </reaction>
</comment>
<sequence>MKVVVGLGNPGRQYAATRHNIGFMVIDRLARELNVAVTKKMFNCLVGQGLIDREKIVLAMPQTYMNLSGQAVGPLLNWHKLDPSALVVVYDDLDLPAGALRIRPSGGSGGHKGMQSIIAVLGTENFIRVRVGIGRPEAVDMETVDYVLSRLEPREMEDALKAAAGSVVCIVRDGLEKAMNLYNRR</sequence>
<evidence type="ECO:0000256" key="9">
    <source>
        <dbReference type="RuleBase" id="RU000673"/>
    </source>
</evidence>
<dbReference type="CDD" id="cd00462">
    <property type="entry name" value="PTH"/>
    <property type="match status" value="1"/>
</dbReference>
<dbReference type="GO" id="GO:0006515">
    <property type="term" value="P:protein quality control for misfolded or incompletely synthesized proteins"/>
    <property type="evidence" value="ECO:0007669"/>
    <property type="project" value="UniProtKB-UniRule"/>
</dbReference>
<dbReference type="PANTHER" id="PTHR17224:SF1">
    <property type="entry name" value="PEPTIDYL-TRNA HYDROLASE"/>
    <property type="match status" value="1"/>
</dbReference>
<dbReference type="InterPro" id="IPR001328">
    <property type="entry name" value="Pept_tRNA_hydro"/>
</dbReference>